<feature type="compositionally biased region" description="Low complexity" evidence="9">
    <location>
        <begin position="469"/>
        <end position="497"/>
    </location>
</feature>
<feature type="region of interest" description="Disordered" evidence="9">
    <location>
        <begin position="441"/>
        <end position="585"/>
    </location>
</feature>
<name>A0A9P6NUB9_9BASI</name>
<keyword evidence="5 8" id="KW-0103">Bromodomain</keyword>
<evidence type="ECO:0000313" key="12">
    <source>
        <dbReference type="Proteomes" id="UP000886653"/>
    </source>
</evidence>
<accession>A0A9P6NUB9</accession>
<evidence type="ECO:0000256" key="4">
    <source>
        <dbReference type="ARBA" id="ARBA00023015"/>
    </source>
</evidence>
<evidence type="ECO:0000256" key="7">
    <source>
        <dbReference type="ARBA" id="ARBA00023242"/>
    </source>
</evidence>
<comment type="subcellular location">
    <subcellularLocation>
        <location evidence="1">Nucleus</location>
    </subcellularLocation>
</comment>
<keyword evidence="7" id="KW-0539">Nucleus</keyword>
<feature type="compositionally biased region" description="Low complexity" evidence="9">
    <location>
        <begin position="70"/>
        <end position="79"/>
    </location>
</feature>
<dbReference type="Gene3D" id="1.20.920.10">
    <property type="entry name" value="Bromodomain-like"/>
    <property type="match status" value="2"/>
</dbReference>
<feature type="compositionally biased region" description="Pro residues" evidence="9">
    <location>
        <begin position="268"/>
        <end position="280"/>
    </location>
</feature>
<keyword evidence="3" id="KW-0156">Chromatin regulator</keyword>
<dbReference type="GO" id="GO:0006368">
    <property type="term" value="P:transcription elongation by RNA polymerase II"/>
    <property type="evidence" value="ECO:0007669"/>
    <property type="project" value="TreeGrafter"/>
</dbReference>
<keyword evidence="12" id="KW-1185">Reference proteome</keyword>
<proteinExistence type="predicted"/>
<protein>
    <recommendedName>
        <fullName evidence="10">Bromo domain-containing protein</fullName>
    </recommendedName>
</protein>
<dbReference type="InterPro" id="IPR037382">
    <property type="entry name" value="Rsc/polybromo"/>
</dbReference>
<feature type="compositionally biased region" description="Basic and acidic residues" evidence="9">
    <location>
        <begin position="247"/>
        <end position="256"/>
    </location>
</feature>
<dbReference type="PROSITE" id="PS50014">
    <property type="entry name" value="BROMODOMAIN_2"/>
    <property type="match status" value="2"/>
</dbReference>
<dbReference type="PRINTS" id="PR00503">
    <property type="entry name" value="BROMODOMAIN"/>
</dbReference>
<feature type="compositionally biased region" description="Polar residues" evidence="9">
    <location>
        <begin position="202"/>
        <end position="214"/>
    </location>
</feature>
<dbReference type="OrthoDB" id="2505452at2759"/>
<keyword evidence="2" id="KW-0677">Repeat</keyword>
<dbReference type="PANTHER" id="PTHR16062:SF19">
    <property type="entry name" value="PROTEIN POLYBROMO-1"/>
    <property type="match status" value="1"/>
</dbReference>
<evidence type="ECO:0000256" key="3">
    <source>
        <dbReference type="ARBA" id="ARBA00022853"/>
    </source>
</evidence>
<feature type="domain" description="Bromo" evidence="10">
    <location>
        <begin position="350"/>
        <end position="420"/>
    </location>
</feature>
<dbReference type="SMART" id="SM00297">
    <property type="entry name" value="BROMO"/>
    <property type="match status" value="2"/>
</dbReference>
<evidence type="ECO:0000256" key="8">
    <source>
        <dbReference type="PROSITE-ProRule" id="PRU00035"/>
    </source>
</evidence>
<dbReference type="SUPFAM" id="SSF47370">
    <property type="entry name" value="Bromodomain"/>
    <property type="match status" value="2"/>
</dbReference>
<dbReference type="Pfam" id="PF00439">
    <property type="entry name" value="Bromodomain"/>
    <property type="match status" value="2"/>
</dbReference>
<evidence type="ECO:0000256" key="2">
    <source>
        <dbReference type="ARBA" id="ARBA00022737"/>
    </source>
</evidence>
<evidence type="ECO:0000256" key="9">
    <source>
        <dbReference type="SAM" id="MobiDB-lite"/>
    </source>
</evidence>
<feature type="compositionally biased region" description="Basic residues" evidence="9">
    <location>
        <begin position="219"/>
        <end position="228"/>
    </location>
</feature>
<dbReference type="EMBL" id="MU167220">
    <property type="protein sequence ID" value="KAG0150364.1"/>
    <property type="molecule type" value="Genomic_DNA"/>
</dbReference>
<feature type="compositionally biased region" description="Polar residues" evidence="9">
    <location>
        <begin position="1"/>
        <end position="10"/>
    </location>
</feature>
<dbReference type="InterPro" id="IPR036427">
    <property type="entry name" value="Bromodomain-like_sf"/>
</dbReference>
<evidence type="ECO:0000256" key="5">
    <source>
        <dbReference type="ARBA" id="ARBA00023117"/>
    </source>
</evidence>
<evidence type="ECO:0000313" key="11">
    <source>
        <dbReference type="EMBL" id="KAG0150364.1"/>
    </source>
</evidence>
<feature type="compositionally biased region" description="Pro residues" evidence="9">
    <location>
        <begin position="287"/>
        <end position="297"/>
    </location>
</feature>
<dbReference type="GO" id="GO:0006338">
    <property type="term" value="P:chromatin remodeling"/>
    <property type="evidence" value="ECO:0007669"/>
    <property type="project" value="InterPro"/>
</dbReference>
<evidence type="ECO:0000259" key="10">
    <source>
        <dbReference type="PROSITE" id="PS50014"/>
    </source>
</evidence>
<dbReference type="PANTHER" id="PTHR16062">
    <property type="entry name" value="SWI/SNF-RELATED"/>
    <property type="match status" value="1"/>
</dbReference>
<evidence type="ECO:0000256" key="1">
    <source>
        <dbReference type="ARBA" id="ARBA00004123"/>
    </source>
</evidence>
<dbReference type="AlphaFoldDB" id="A0A9P6NUB9"/>
<evidence type="ECO:0000256" key="6">
    <source>
        <dbReference type="ARBA" id="ARBA00023163"/>
    </source>
</evidence>
<dbReference type="Proteomes" id="UP000886653">
    <property type="component" value="Unassembled WGS sequence"/>
</dbReference>
<comment type="caution">
    <text evidence="11">The sequence shown here is derived from an EMBL/GenBank/DDBJ whole genome shotgun (WGS) entry which is preliminary data.</text>
</comment>
<feature type="compositionally biased region" description="Pro residues" evidence="9">
    <location>
        <begin position="232"/>
        <end position="241"/>
    </location>
</feature>
<organism evidence="11 12">
    <name type="scientific">Cronartium quercuum f. sp. fusiforme G11</name>
    <dbReference type="NCBI Taxonomy" id="708437"/>
    <lineage>
        <taxon>Eukaryota</taxon>
        <taxon>Fungi</taxon>
        <taxon>Dikarya</taxon>
        <taxon>Basidiomycota</taxon>
        <taxon>Pucciniomycotina</taxon>
        <taxon>Pucciniomycetes</taxon>
        <taxon>Pucciniales</taxon>
        <taxon>Coleosporiaceae</taxon>
        <taxon>Cronartium</taxon>
    </lineage>
</organism>
<sequence>MTVESNLTNNTPPTPPPPPPPPPTRIRLTQQNHLKRNRTESEEESIINNPPSGSSKKLTLRFRAPQPSATTTTTTTTTTQDSHQDINNHSPSFHPIAISLWQTIVNATDPNGRLRSIDFMDLPSAIDYPDYYQVIKRPLALNDIKTKLDQQLYPSLDKLVSDIRLVFNNAKKYNLEYSTIYDDAHNLLKLIKRELANLNSAPTQAQDSVTQSDLEQPKQKKIKLKLRAPKASTPPPEPPLKPVTEPVAKDEPEPTRVRTPTPIKLTQPIPPPTSAPMPQPPEKRIAPQPPRSPPKPAPVSEAQKPKPKTEPGVRSPKPITTPTTSKRDLTLKAWIKTRLRALEEVREPGTGRQLIEEFQTLPDKSVWKQYYAVIPNPIAFENIRGKNDKRAYKDIESFKTDVHNIFKNAQHFNEDGSIVWKDSKILEEKFVELVKDAPTEFPEPVLRGPYKKTQERKLEGSSRATTPGQQQPQSQLQPIQSQPQPQPPLQQQQQQQLVPPPVPIGRTSPRLNPVDSPAAPKPITLAQPLPPPISRSPAALPHSRPASPLPERVLRSASRSPSRDRTATTHIPAPAPPPRVSSPLRPIIPTQNSIPFSVVAPTPIIPPQLTPSTMMMMNSFAATNGTPVAPPTAPTPNITDRVIIKLPTAQNLSFINNFNLITIPPTTNPLKIQNNFSRQHALKLPINTKAIRLVCENIRLGMEVKCRSKSRVVRDGNEAFVIEILEGGNVVEVIAGEKEMYRIFIYK</sequence>
<gene>
    <name evidence="11" type="ORF">CROQUDRAFT_58318</name>
</gene>
<feature type="region of interest" description="Disordered" evidence="9">
    <location>
        <begin position="1"/>
        <end position="86"/>
    </location>
</feature>
<feature type="compositionally biased region" description="Polar residues" evidence="9">
    <location>
        <begin position="46"/>
        <end position="57"/>
    </location>
</feature>
<feature type="region of interest" description="Disordered" evidence="9">
    <location>
        <begin position="202"/>
        <end position="326"/>
    </location>
</feature>
<feature type="compositionally biased region" description="Pro residues" evidence="9">
    <location>
        <begin position="12"/>
        <end position="24"/>
    </location>
</feature>
<keyword evidence="4" id="KW-0805">Transcription regulation</keyword>
<keyword evidence="6" id="KW-0804">Transcription</keyword>
<feature type="domain" description="Bromo" evidence="10">
    <location>
        <begin position="111"/>
        <end position="181"/>
    </location>
</feature>
<feature type="compositionally biased region" description="Low complexity" evidence="9">
    <location>
        <begin position="315"/>
        <end position="324"/>
    </location>
</feature>
<dbReference type="GO" id="GO:0016586">
    <property type="term" value="C:RSC-type complex"/>
    <property type="evidence" value="ECO:0007669"/>
    <property type="project" value="InterPro"/>
</dbReference>
<dbReference type="InterPro" id="IPR001487">
    <property type="entry name" value="Bromodomain"/>
</dbReference>
<reference evidence="11" key="1">
    <citation type="submission" date="2013-11" db="EMBL/GenBank/DDBJ databases">
        <title>Genome sequence of the fusiform rust pathogen reveals effectors for host alternation and coevolution with pine.</title>
        <authorList>
            <consortium name="DOE Joint Genome Institute"/>
            <person name="Smith K."/>
            <person name="Pendleton A."/>
            <person name="Kubisiak T."/>
            <person name="Anderson C."/>
            <person name="Salamov A."/>
            <person name="Aerts A."/>
            <person name="Riley R."/>
            <person name="Clum A."/>
            <person name="Lindquist E."/>
            <person name="Ence D."/>
            <person name="Campbell M."/>
            <person name="Kronenberg Z."/>
            <person name="Feau N."/>
            <person name="Dhillon B."/>
            <person name="Hamelin R."/>
            <person name="Burleigh J."/>
            <person name="Smith J."/>
            <person name="Yandell M."/>
            <person name="Nelson C."/>
            <person name="Grigoriev I."/>
            <person name="Davis J."/>
        </authorList>
    </citation>
    <scope>NUCLEOTIDE SEQUENCE</scope>
    <source>
        <strain evidence="11">G11</strain>
    </source>
</reference>
<dbReference type="GO" id="GO:0003682">
    <property type="term" value="F:chromatin binding"/>
    <property type="evidence" value="ECO:0007669"/>
    <property type="project" value="TreeGrafter"/>
</dbReference>